<accession>K0K5H2</accession>
<dbReference type="InterPro" id="IPR000600">
    <property type="entry name" value="ROK"/>
</dbReference>
<protein>
    <submittedName>
        <fullName evidence="2">Transcriptional regulator, ROK family</fullName>
    </submittedName>
</protein>
<dbReference type="Proteomes" id="UP000006281">
    <property type="component" value="Chromosome"/>
</dbReference>
<dbReference type="BioCyc" id="SESP1179773:BN6_RS40260-MONOMER"/>
<evidence type="ECO:0000256" key="1">
    <source>
        <dbReference type="ARBA" id="ARBA00006479"/>
    </source>
</evidence>
<organism evidence="2 3">
    <name type="scientific">Saccharothrix espanaensis (strain ATCC 51144 / DSM 44229 / JCM 9112 / NBRC 15066 / NRRL 15764)</name>
    <dbReference type="NCBI Taxonomy" id="1179773"/>
    <lineage>
        <taxon>Bacteria</taxon>
        <taxon>Bacillati</taxon>
        <taxon>Actinomycetota</taxon>
        <taxon>Actinomycetes</taxon>
        <taxon>Pseudonocardiales</taxon>
        <taxon>Pseudonocardiaceae</taxon>
        <taxon>Saccharothrix</taxon>
    </lineage>
</organism>
<dbReference type="AlphaFoldDB" id="K0K5H2"/>
<dbReference type="HOGENOM" id="CLU_036604_0_4_11"/>
<gene>
    <name evidence="2" type="ordered locus">BN6_83080</name>
</gene>
<dbReference type="Gene3D" id="3.30.420.40">
    <property type="match status" value="2"/>
</dbReference>
<keyword evidence="3" id="KW-1185">Reference proteome</keyword>
<evidence type="ECO:0000313" key="3">
    <source>
        <dbReference type="Proteomes" id="UP000006281"/>
    </source>
</evidence>
<dbReference type="KEGG" id="sesp:BN6_83080"/>
<comment type="similarity">
    <text evidence="1">Belongs to the ROK (NagC/XylR) family.</text>
</comment>
<dbReference type="EMBL" id="HE804045">
    <property type="protein sequence ID" value="CCH35525.1"/>
    <property type="molecule type" value="Genomic_DNA"/>
</dbReference>
<dbReference type="eggNOG" id="COG1940">
    <property type="taxonomic scope" value="Bacteria"/>
</dbReference>
<dbReference type="PATRIC" id="fig|1179773.3.peg.8387"/>
<reference evidence="2 3" key="1">
    <citation type="journal article" date="2012" name="BMC Genomics">
        <title>Complete genome sequence of Saccharothrix espanaensis DSM 44229T and comparison to the other completely sequenced Pseudonocardiaceae.</title>
        <authorList>
            <person name="Strobel T."/>
            <person name="Al-Dilaimi A."/>
            <person name="Blom J."/>
            <person name="Gessner A."/>
            <person name="Kalinowski J."/>
            <person name="Luzhetska M."/>
            <person name="Puhler A."/>
            <person name="Szczepanowski R."/>
            <person name="Bechthold A."/>
            <person name="Ruckert C."/>
        </authorList>
    </citation>
    <scope>NUCLEOTIDE SEQUENCE [LARGE SCALE GENOMIC DNA]</scope>
    <source>
        <strain evidence="3">ATCC 51144 / DSM 44229 / JCM 9112 / NBRC 15066 / NRRL 15764</strain>
    </source>
</reference>
<dbReference type="STRING" id="1179773.BN6_83080"/>
<dbReference type="PANTHER" id="PTHR18964">
    <property type="entry name" value="ROK (REPRESSOR, ORF, KINASE) FAMILY"/>
    <property type="match status" value="1"/>
</dbReference>
<sequence>MSAHRTNPVTGVCQAGAKGGRTCTGWGNRALGIDQWWLDAALSDLVARTRHVIAVDVGGTETKAALVAGTALDVRAVRQRRRATTRDAEAVVDDVASLVEDLRAGGDAEIEAVGLVVPGVVDEDNGIGVYSANLKWQDYPFVKEVEARTGLKTAFGHDVRAGGLAELRIGNARGLQNAVIMPIGTGIAAALVLDGRIYRGDGSVGEVGHVDVGHGDPCGCGQTGCVEARASSAAIARRYSERTGNPVNGAAEVAGLVRAGDPDAVTVWQEAVDALARGILLVAALLGPEAVVLGGGLALAGPLLVDPLRDRLDGLITFQRRPELRLAALGDEAGCLGAALLAIDMLEER</sequence>
<dbReference type="Pfam" id="PF00480">
    <property type="entry name" value="ROK"/>
    <property type="match status" value="1"/>
</dbReference>
<name>K0K5H2_SACES</name>
<evidence type="ECO:0000313" key="2">
    <source>
        <dbReference type="EMBL" id="CCH35525.1"/>
    </source>
</evidence>
<dbReference type="PANTHER" id="PTHR18964:SF149">
    <property type="entry name" value="BIFUNCTIONAL UDP-N-ACETYLGLUCOSAMINE 2-EPIMERASE_N-ACETYLMANNOSAMINE KINASE"/>
    <property type="match status" value="1"/>
</dbReference>
<dbReference type="InterPro" id="IPR043129">
    <property type="entry name" value="ATPase_NBD"/>
</dbReference>
<proteinExistence type="inferred from homology"/>
<dbReference type="SUPFAM" id="SSF53067">
    <property type="entry name" value="Actin-like ATPase domain"/>
    <property type="match status" value="1"/>
</dbReference>